<dbReference type="SUPFAM" id="SSF109604">
    <property type="entry name" value="HD-domain/PDEase-like"/>
    <property type="match status" value="1"/>
</dbReference>
<protein>
    <recommendedName>
        <fullName evidence="5">5'-deoxynucleotidase</fullName>
        <ecNumber evidence="5">3.1.3.89</ecNumber>
    </recommendedName>
</protein>
<evidence type="ECO:0000256" key="7">
    <source>
        <dbReference type="ARBA" id="ARBA00022801"/>
    </source>
</evidence>
<dbReference type="Gene3D" id="1.10.3210.10">
    <property type="entry name" value="Hypothetical protein af1432"/>
    <property type="match status" value="1"/>
</dbReference>
<dbReference type="GeneID" id="93279235"/>
<dbReference type="InterPro" id="IPR039356">
    <property type="entry name" value="YfbR/HDDC2"/>
</dbReference>
<sequence length="189" mass="21935">MTPQDFLTILSKAVILKTTTRHCYTQENRKESVADHSWRIALMAMLLSGEPEFQDTDMNKVIRMCLIHDLGETFTGDIPSFEKTDQNVQTEDAQFLTWANTFPSPQRQEWLSLLDEMEKLQTKEARTYKALDKLEALISHNESDLSTWLPLEYDLQLTYGQENVQFSPYLTALRKCIDQWTLAKISPQP</sequence>
<evidence type="ECO:0000313" key="9">
    <source>
        <dbReference type="EMBL" id="SET87303.1"/>
    </source>
</evidence>
<dbReference type="InterPro" id="IPR006674">
    <property type="entry name" value="HD_domain"/>
</dbReference>
<comment type="cofactor">
    <cofactor evidence="2">
        <name>Mn(2+)</name>
        <dbReference type="ChEBI" id="CHEBI:29035"/>
    </cofactor>
</comment>
<comment type="cofactor">
    <cofactor evidence="3">
        <name>Co(2+)</name>
        <dbReference type="ChEBI" id="CHEBI:48828"/>
    </cofactor>
</comment>
<dbReference type="GO" id="GO:0005737">
    <property type="term" value="C:cytoplasm"/>
    <property type="evidence" value="ECO:0007669"/>
    <property type="project" value="TreeGrafter"/>
</dbReference>
<keyword evidence="6" id="KW-0479">Metal-binding</keyword>
<organism evidence="9 10">
    <name type="scientific">Enterocloster lavalensis</name>
    <dbReference type="NCBI Taxonomy" id="460384"/>
    <lineage>
        <taxon>Bacteria</taxon>
        <taxon>Bacillati</taxon>
        <taxon>Bacillota</taxon>
        <taxon>Clostridia</taxon>
        <taxon>Lachnospirales</taxon>
        <taxon>Lachnospiraceae</taxon>
        <taxon>Enterocloster</taxon>
    </lineage>
</organism>
<keyword evidence="10" id="KW-1185">Reference proteome</keyword>
<dbReference type="AlphaFoldDB" id="A0A1I0HVB4"/>
<evidence type="ECO:0000256" key="6">
    <source>
        <dbReference type="ARBA" id="ARBA00022723"/>
    </source>
</evidence>
<accession>A0A1I0HVB4</accession>
<evidence type="ECO:0000313" key="10">
    <source>
        <dbReference type="Proteomes" id="UP000198508"/>
    </source>
</evidence>
<reference evidence="10" key="1">
    <citation type="submission" date="2016-10" db="EMBL/GenBank/DDBJ databases">
        <authorList>
            <person name="Varghese N."/>
            <person name="Submissions S."/>
        </authorList>
    </citation>
    <scope>NUCLEOTIDE SEQUENCE [LARGE SCALE GENOMIC DNA]</scope>
    <source>
        <strain evidence="10">NLAE-zl-G277</strain>
    </source>
</reference>
<keyword evidence="7 9" id="KW-0378">Hydrolase</keyword>
<name>A0A1I0HVB4_9FIRM</name>
<evidence type="ECO:0000256" key="4">
    <source>
        <dbReference type="ARBA" id="ARBA00011738"/>
    </source>
</evidence>
<dbReference type="EMBL" id="FOIM01000017">
    <property type="protein sequence ID" value="SET87303.1"/>
    <property type="molecule type" value="Genomic_DNA"/>
</dbReference>
<dbReference type="CDD" id="cd00077">
    <property type="entry name" value="HDc"/>
    <property type="match status" value="1"/>
</dbReference>
<dbReference type="STRING" id="460384.SAMN05216313_117107"/>
<comment type="catalytic activity">
    <reaction evidence="1">
        <text>a 2'-deoxyribonucleoside 5'-phosphate + H2O = a 2'-deoxyribonucleoside + phosphate</text>
        <dbReference type="Rhea" id="RHEA:36167"/>
        <dbReference type="ChEBI" id="CHEBI:15377"/>
        <dbReference type="ChEBI" id="CHEBI:18274"/>
        <dbReference type="ChEBI" id="CHEBI:43474"/>
        <dbReference type="ChEBI" id="CHEBI:65317"/>
        <dbReference type="EC" id="3.1.3.89"/>
    </reaction>
</comment>
<comment type="subunit">
    <text evidence="4">Homodimer.</text>
</comment>
<dbReference type="SMART" id="SM00471">
    <property type="entry name" value="HDc"/>
    <property type="match status" value="1"/>
</dbReference>
<dbReference type="GO" id="GO:0046872">
    <property type="term" value="F:metal ion binding"/>
    <property type="evidence" value="ECO:0007669"/>
    <property type="project" value="UniProtKB-KW"/>
</dbReference>
<proteinExistence type="predicted"/>
<dbReference type="GO" id="GO:0002953">
    <property type="term" value="F:5'-deoxynucleotidase activity"/>
    <property type="evidence" value="ECO:0007669"/>
    <property type="project" value="UniProtKB-EC"/>
</dbReference>
<dbReference type="InterPro" id="IPR003607">
    <property type="entry name" value="HD/PDEase_dom"/>
</dbReference>
<evidence type="ECO:0000256" key="1">
    <source>
        <dbReference type="ARBA" id="ARBA00001638"/>
    </source>
</evidence>
<gene>
    <name evidence="9" type="ORF">SAMN05216313_117107</name>
</gene>
<dbReference type="Pfam" id="PF13023">
    <property type="entry name" value="HD_3"/>
    <property type="match status" value="1"/>
</dbReference>
<dbReference type="RefSeq" id="WP_092365942.1">
    <property type="nucleotide sequence ID" value="NZ_FOIM01000017.1"/>
</dbReference>
<dbReference type="PANTHER" id="PTHR11845">
    <property type="entry name" value="5'-DEOXYNUCLEOTIDASE HDDC2"/>
    <property type="match status" value="1"/>
</dbReference>
<dbReference type="Proteomes" id="UP000198508">
    <property type="component" value="Unassembled WGS sequence"/>
</dbReference>
<evidence type="ECO:0000256" key="2">
    <source>
        <dbReference type="ARBA" id="ARBA00001936"/>
    </source>
</evidence>
<dbReference type="PANTHER" id="PTHR11845:SF13">
    <property type="entry name" value="5'-DEOXYNUCLEOTIDASE HDDC2"/>
    <property type="match status" value="1"/>
</dbReference>
<feature type="domain" description="HD/PDEase" evidence="8">
    <location>
        <begin position="29"/>
        <end position="146"/>
    </location>
</feature>
<evidence type="ECO:0000256" key="5">
    <source>
        <dbReference type="ARBA" id="ARBA00012964"/>
    </source>
</evidence>
<dbReference type="EC" id="3.1.3.89" evidence="5"/>
<evidence type="ECO:0000259" key="8">
    <source>
        <dbReference type="SMART" id="SM00471"/>
    </source>
</evidence>
<evidence type="ECO:0000256" key="3">
    <source>
        <dbReference type="ARBA" id="ARBA00001941"/>
    </source>
</evidence>